<dbReference type="EMBL" id="JQED01000007">
    <property type="protein sequence ID" value="KGJ94166.1"/>
    <property type="molecule type" value="Genomic_DNA"/>
</dbReference>
<dbReference type="InterPro" id="IPR050250">
    <property type="entry name" value="Macrolide_Exporter_MacB"/>
</dbReference>
<sequence>MRTLIEDIQFACRSFIKTPAVCALIVVTLALGIGVNAAIFSMVYNVLIAPLPFSEGERLVKVNTNNPKIDRDDIEVSVATMFDYRDKSQHLSHLIEYHQMSYILLGHGDPSSLKAGVVSWDYFEMLKVRPILGRTFLPGEDELGAKPLLVMSHHYWREVFGSDPNVIGMNLQMGFKLHQVIGVLPPMAAYPAKNDIWVTAPSCPVRGSSGAVNDRNRTMLTLFGKLKPDISLQQASLDLNNISEHLITDFPDSYPENQGLSNTLIPLKSAMAGDSSSTFYLLMAITALVLLIACANVANLNLARTANRKQEFAIREALGANPRRIARQVLTESIMLSLIGGGLGLFLALFSIDLLAGFAAHYTALSSEVKINWDVLVFCLVISVLTGIISGATAAFQKRHINEALKEGSGNITASTASNRLRKALLIIQFSLAFIVITSATLVSLSLYRLNNQETGFDSSNIVALQMGPGASSGTLKQWHDFARETAHRLERKVEIEQVAFSTTYPMTEGRRQLTFFQIEGQPPIDSSERPDALRVAVSPSYHQVLDIPLLQGRYLKESDNEDNPGSILINQHFAEVYFAAENPIDKRISLDKGKSWLSIRGVVANTREMSVDIAPVATFYSTFMEYSRWSWMKVLIKSKEPLHVIKTSITDTIHDIKPQQAVKNITTLNRLKEKSLSSANLVGQLVSMFALLAFSIALSGVVGIVGYNVSQRKKEIGIRVALGANPKRIRMLFAVQGMSLCAIGIALGAIIMAFISPALGNVLFETDPFNLPMYFITAVVVSLFAALAILLPVKQATAIEPNQALREQ</sequence>
<dbReference type="PANTHER" id="PTHR30572:SF4">
    <property type="entry name" value="ABC TRANSPORTER PERMEASE YTRF"/>
    <property type="match status" value="1"/>
</dbReference>
<dbReference type="PANTHER" id="PTHR30572">
    <property type="entry name" value="MEMBRANE COMPONENT OF TRANSPORTER-RELATED"/>
    <property type="match status" value="1"/>
</dbReference>
<dbReference type="InterPro" id="IPR025857">
    <property type="entry name" value="MacB_PCD"/>
</dbReference>
<organism evidence="10 11">
    <name type="scientific">Colwellia psychrerythraea</name>
    <name type="common">Vibrio psychroerythus</name>
    <dbReference type="NCBI Taxonomy" id="28229"/>
    <lineage>
        <taxon>Bacteria</taxon>
        <taxon>Pseudomonadati</taxon>
        <taxon>Pseudomonadota</taxon>
        <taxon>Gammaproteobacteria</taxon>
        <taxon>Alteromonadales</taxon>
        <taxon>Colwelliaceae</taxon>
        <taxon>Colwellia</taxon>
    </lineage>
</organism>
<keyword evidence="4 7" id="KW-1133">Transmembrane helix</keyword>
<dbReference type="GO" id="GO:0005886">
    <property type="term" value="C:plasma membrane"/>
    <property type="evidence" value="ECO:0007669"/>
    <property type="project" value="UniProtKB-SubCell"/>
</dbReference>
<dbReference type="Proteomes" id="UP000029843">
    <property type="component" value="Unassembled WGS sequence"/>
</dbReference>
<keyword evidence="2" id="KW-1003">Cell membrane</keyword>
<evidence type="ECO:0000259" key="9">
    <source>
        <dbReference type="Pfam" id="PF12704"/>
    </source>
</evidence>
<feature type="domain" description="ABC3 transporter permease C-terminal" evidence="8">
    <location>
        <begin position="689"/>
        <end position="792"/>
    </location>
</feature>
<evidence type="ECO:0000256" key="7">
    <source>
        <dbReference type="SAM" id="Phobius"/>
    </source>
</evidence>
<evidence type="ECO:0000256" key="2">
    <source>
        <dbReference type="ARBA" id="ARBA00022475"/>
    </source>
</evidence>
<feature type="transmembrane region" description="Helical" evidence="7">
    <location>
        <begin position="772"/>
        <end position="794"/>
    </location>
</feature>
<comment type="similarity">
    <text evidence="6">Belongs to the ABC-4 integral membrane protein family.</text>
</comment>
<evidence type="ECO:0000313" key="10">
    <source>
        <dbReference type="EMBL" id="KGJ94166.1"/>
    </source>
</evidence>
<gene>
    <name evidence="10" type="ORF">ND2E_2099</name>
</gene>
<evidence type="ECO:0000313" key="11">
    <source>
        <dbReference type="Proteomes" id="UP000029843"/>
    </source>
</evidence>
<name>A0A099KUH3_COLPS</name>
<evidence type="ECO:0000256" key="1">
    <source>
        <dbReference type="ARBA" id="ARBA00004651"/>
    </source>
</evidence>
<feature type="domain" description="MacB-like periplasmic core" evidence="9">
    <location>
        <begin position="23"/>
        <end position="239"/>
    </location>
</feature>
<protein>
    <submittedName>
        <fullName evidence="10">Permease</fullName>
    </submittedName>
</protein>
<dbReference type="Pfam" id="PF02687">
    <property type="entry name" value="FtsX"/>
    <property type="match status" value="2"/>
</dbReference>
<dbReference type="InterPro" id="IPR017800">
    <property type="entry name" value="ADOP"/>
</dbReference>
<feature type="transmembrane region" description="Helical" evidence="7">
    <location>
        <begin position="279"/>
        <end position="302"/>
    </location>
</feature>
<dbReference type="InterPro" id="IPR003838">
    <property type="entry name" value="ABC3_permease_C"/>
</dbReference>
<evidence type="ECO:0000256" key="3">
    <source>
        <dbReference type="ARBA" id="ARBA00022692"/>
    </source>
</evidence>
<evidence type="ECO:0000256" key="5">
    <source>
        <dbReference type="ARBA" id="ARBA00023136"/>
    </source>
</evidence>
<reference evidence="10 11" key="1">
    <citation type="submission" date="2014-08" db="EMBL/GenBank/DDBJ databases">
        <title>Genomic and Phenotypic Diversity of Colwellia psychrerythraea strains from Disparate Marine Basins.</title>
        <authorList>
            <person name="Techtmann S.M."/>
            <person name="Stelling S.C."/>
            <person name="Utturkar S.M."/>
            <person name="Alshibli N."/>
            <person name="Harris A."/>
            <person name="Brown S.D."/>
            <person name="Hazen T.C."/>
        </authorList>
    </citation>
    <scope>NUCLEOTIDE SEQUENCE [LARGE SCALE GENOMIC DNA]</scope>
    <source>
        <strain evidence="10 11">ND2E</strain>
    </source>
</reference>
<keyword evidence="3 7" id="KW-0812">Transmembrane</keyword>
<feature type="transmembrane region" description="Helical" evidence="7">
    <location>
        <begin position="375"/>
        <end position="396"/>
    </location>
</feature>
<feature type="domain" description="ABC3 transporter permease C-terminal" evidence="8">
    <location>
        <begin position="284"/>
        <end position="401"/>
    </location>
</feature>
<dbReference type="AlphaFoldDB" id="A0A099KUH3"/>
<keyword evidence="5 7" id="KW-0472">Membrane</keyword>
<dbReference type="GO" id="GO:0022857">
    <property type="term" value="F:transmembrane transporter activity"/>
    <property type="evidence" value="ECO:0007669"/>
    <property type="project" value="TreeGrafter"/>
</dbReference>
<comment type="subcellular location">
    <subcellularLocation>
        <location evidence="1">Cell membrane</location>
        <topology evidence="1">Multi-pass membrane protein</topology>
    </subcellularLocation>
</comment>
<evidence type="ECO:0000259" key="8">
    <source>
        <dbReference type="Pfam" id="PF02687"/>
    </source>
</evidence>
<feature type="transmembrane region" description="Helical" evidence="7">
    <location>
        <begin position="333"/>
        <end position="355"/>
    </location>
</feature>
<dbReference type="Pfam" id="PF12704">
    <property type="entry name" value="MacB_PCD"/>
    <property type="match status" value="2"/>
</dbReference>
<feature type="transmembrane region" description="Helical" evidence="7">
    <location>
        <begin position="732"/>
        <end position="760"/>
    </location>
</feature>
<feature type="transmembrane region" description="Helical" evidence="7">
    <location>
        <begin position="686"/>
        <end position="711"/>
    </location>
</feature>
<accession>A0A099KUH3</accession>
<dbReference type="RefSeq" id="WP_033092875.1">
    <property type="nucleotide sequence ID" value="NZ_JQED01000007.1"/>
</dbReference>
<evidence type="ECO:0000256" key="4">
    <source>
        <dbReference type="ARBA" id="ARBA00022989"/>
    </source>
</evidence>
<comment type="caution">
    <text evidence="10">The sequence shown here is derived from an EMBL/GenBank/DDBJ whole genome shotgun (WGS) entry which is preliminary data.</text>
</comment>
<feature type="domain" description="MacB-like periplasmic core" evidence="9">
    <location>
        <begin position="430"/>
        <end position="641"/>
    </location>
</feature>
<dbReference type="PATRIC" id="fig|28229.4.peg.1124"/>
<dbReference type="OrthoDB" id="9770036at2"/>
<feature type="transmembrane region" description="Helical" evidence="7">
    <location>
        <begin position="21"/>
        <end position="44"/>
    </location>
</feature>
<dbReference type="NCBIfam" id="TIGR03434">
    <property type="entry name" value="ADOP"/>
    <property type="match status" value="1"/>
</dbReference>
<feature type="transmembrane region" description="Helical" evidence="7">
    <location>
        <begin position="424"/>
        <end position="448"/>
    </location>
</feature>
<proteinExistence type="inferred from homology"/>
<evidence type="ECO:0000256" key="6">
    <source>
        <dbReference type="ARBA" id="ARBA00038076"/>
    </source>
</evidence>